<proteinExistence type="predicted"/>
<name>E2BY10_HARSA</name>
<feature type="non-terminal residue" evidence="1">
    <location>
        <position position="1"/>
    </location>
</feature>
<evidence type="ECO:0000313" key="1">
    <source>
        <dbReference type="EMBL" id="EFN79420.1"/>
    </source>
</evidence>
<gene>
    <name evidence="1" type="ORF">EAI_05481</name>
</gene>
<evidence type="ECO:0000313" key="2">
    <source>
        <dbReference type="Proteomes" id="UP000008237"/>
    </source>
</evidence>
<dbReference type="InParanoid" id="E2BY10"/>
<dbReference type="Proteomes" id="UP000008237">
    <property type="component" value="Unassembled WGS sequence"/>
</dbReference>
<accession>E2BY10</accession>
<dbReference type="EMBL" id="GL451378">
    <property type="protein sequence ID" value="EFN79420.1"/>
    <property type="molecule type" value="Genomic_DNA"/>
</dbReference>
<reference evidence="1 2" key="1">
    <citation type="journal article" date="2010" name="Science">
        <title>Genomic comparison of the ants Camponotus floridanus and Harpegnathos saltator.</title>
        <authorList>
            <person name="Bonasio R."/>
            <person name="Zhang G."/>
            <person name="Ye C."/>
            <person name="Mutti N.S."/>
            <person name="Fang X."/>
            <person name="Qin N."/>
            <person name="Donahue G."/>
            <person name="Yang P."/>
            <person name="Li Q."/>
            <person name="Li C."/>
            <person name="Zhang P."/>
            <person name="Huang Z."/>
            <person name="Berger S.L."/>
            <person name="Reinberg D."/>
            <person name="Wang J."/>
            <person name="Liebig J."/>
        </authorList>
    </citation>
    <scope>NUCLEOTIDE SEQUENCE [LARGE SCALE GENOMIC DNA]</scope>
    <source>
        <strain evidence="1 2">R22 G/1</strain>
    </source>
</reference>
<dbReference type="AlphaFoldDB" id="E2BY10"/>
<feature type="non-terminal residue" evidence="1">
    <location>
        <position position="45"/>
    </location>
</feature>
<sequence length="45" mass="5083">LLGLLEDVPLQARAELIFQYDGAPAHFSRQVGDALDTRFPERWLG</sequence>
<protein>
    <submittedName>
        <fullName evidence="1">Uncharacterized protein</fullName>
    </submittedName>
</protein>
<keyword evidence="2" id="KW-1185">Reference proteome</keyword>
<organism evidence="2">
    <name type="scientific">Harpegnathos saltator</name>
    <name type="common">Jerdon's jumping ant</name>
    <dbReference type="NCBI Taxonomy" id="610380"/>
    <lineage>
        <taxon>Eukaryota</taxon>
        <taxon>Metazoa</taxon>
        <taxon>Ecdysozoa</taxon>
        <taxon>Arthropoda</taxon>
        <taxon>Hexapoda</taxon>
        <taxon>Insecta</taxon>
        <taxon>Pterygota</taxon>
        <taxon>Neoptera</taxon>
        <taxon>Endopterygota</taxon>
        <taxon>Hymenoptera</taxon>
        <taxon>Apocrita</taxon>
        <taxon>Aculeata</taxon>
        <taxon>Formicoidea</taxon>
        <taxon>Formicidae</taxon>
        <taxon>Ponerinae</taxon>
        <taxon>Ponerini</taxon>
        <taxon>Harpegnathos</taxon>
    </lineage>
</organism>